<reference evidence="3" key="1">
    <citation type="submission" date="2019-11" db="EMBL/GenBank/DDBJ databases">
        <authorList>
            <person name="Feng L."/>
        </authorList>
    </citation>
    <scope>NUCLEOTIDE SEQUENCE</scope>
    <source>
        <strain evidence="3">AvaginalisLFYP127</strain>
    </source>
</reference>
<evidence type="ECO:0000313" key="3">
    <source>
        <dbReference type="EMBL" id="VYS85124.1"/>
    </source>
</evidence>
<sequence length="127" mass="14890">MDRKKFNSQLGIFIGFLILISFVYILFLKIPRKVSNFKVNEEIFYEGKIVKNKFEGKGEIKTSDGKYIGNFKEGRFNGKGKFVNQDYTYICDFDKEKGNKDIKIKLKDGSVYKKEGKTWKMVEDNEN</sequence>
<dbReference type="EMBL" id="CACRSW010000007">
    <property type="protein sequence ID" value="VYS85124.1"/>
    <property type="molecule type" value="Genomic_DNA"/>
</dbReference>
<dbReference type="InterPro" id="IPR003409">
    <property type="entry name" value="MORN"/>
</dbReference>
<proteinExistence type="predicted"/>
<organism evidence="3">
    <name type="scientific">Anaerococcus vaginalis</name>
    <dbReference type="NCBI Taxonomy" id="33037"/>
    <lineage>
        <taxon>Bacteria</taxon>
        <taxon>Bacillati</taxon>
        <taxon>Bacillota</taxon>
        <taxon>Tissierellia</taxon>
        <taxon>Tissierellales</taxon>
        <taxon>Peptoniphilaceae</taxon>
        <taxon>Anaerococcus</taxon>
    </lineage>
</organism>
<dbReference type="Pfam" id="PF02493">
    <property type="entry name" value="MORN"/>
    <property type="match status" value="2"/>
</dbReference>
<gene>
    <name evidence="3" type="ORF">AVLFYP127_01578</name>
</gene>
<evidence type="ECO:0000256" key="2">
    <source>
        <dbReference type="SAM" id="Phobius"/>
    </source>
</evidence>
<keyword evidence="2" id="KW-0812">Transmembrane</keyword>
<feature type="transmembrane region" description="Helical" evidence="2">
    <location>
        <begin position="6"/>
        <end position="28"/>
    </location>
</feature>
<dbReference type="SUPFAM" id="SSF82185">
    <property type="entry name" value="Histone H3 K4-specific methyltransferase SET7/9 N-terminal domain"/>
    <property type="match status" value="1"/>
</dbReference>
<accession>A0A6N2RWU8</accession>
<keyword evidence="2" id="KW-0472">Membrane</keyword>
<evidence type="ECO:0008006" key="4">
    <source>
        <dbReference type="Google" id="ProtNLM"/>
    </source>
</evidence>
<protein>
    <recommendedName>
        <fullName evidence="4">MORN repeat protein</fullName>
    </recommendedName>
</protein>
<name>A0A6N2RWU8_9FIRM</name>
<keyword evidence="1" id="KW-0677">Repeat</keyword>
<evidence type="ECO:0000256" key="1">
    <source>
        <dbReference type="ARBA" id="ARBA00022737"/>
    </source>
</evidence>
<dbReference type="AlphaFoldDB" id="A0A6N2RWU8"/>
<dbReference type="RefSeq" id="WP_156328658.1">
    <property type="nucleotide sequence ID" value="NZ_CACRSW010000007.1"/>
</dbReference>
<keyword evidence="2" id="KW-1133">Transmembrane helix</keyword>